<dbReference type="CDD" id="cd01297">
    <property type="entry name" value="D-aminoacylase"/>
    <property type="match status" value="1"/>
</dbReference>
<feature type="region of interest" description="Disordered" evidence="1">
    <location>
        <begin position="1"/>
        <end position="36"/>
    </location>
</feature>
<evidence type="ECO:0000259" key="2">
    <source>
        <dbReference type="Pfam" id="PF07969"/>
    </source>
</evidence>
<dbReference type="InterPro" id="IPR011059">
    <property type="entry name" value="Metal-dep_hydrolase_composite"/>
</dbReference>
<name>A0A4R8UJ24_9MICO</name>
<dbReference type="InterPro" id="IPR050378">
    <property type="entry name" value="Metallo-dep_Hydrolases_sf"/>
</dbReference>
<dbReference type="Gene3D" id="3.20.20.140">
    <property type="entry name" value="Metal-dependent hydrolases"/>
    <property type="match status" value="2"/>
</dbReference>
<dbReference type="InterPro" id="IPR013108">
    <property type="entry name" value="Amidohydro_3"/>
</dbReference>
<comment type="caution">
    <text evidence="3">The sequence shown here is derived from an EMBL/GenBank/DDBJ whole genome shotgun (WGS) entry which is preliminary data.</text>
</comment>
<feature type="region of interest" description="Disordered" evidence="1">
    <location>
        <begin position="564"/>
        <end position="600"/>
    </location>
</feature>
<evidence type="ECO:0000313" key="4">
    <source>
        <dbReference type="Proteomes" id="UP000297866"/>
    </source>
</evidence>
<protein>
    <submittedName>
        <fullName evidence="3">D-aminoacylase</fullName>
    </submittedName>
</protein>
<gene>
    <name evidence="3" type="ORF">E3O23_00290</name>
</gene>
<organism evidence="3 4">
    <name type="scientific">Cryobacterium tagatosivorans</name>
    <dbReference type="NCBI Taxonomy" id="1259199"/>
    <lineage>
        <taxon>Bacteria</taxon>
        <taxon>Bacillati</taxon>
        <taxon>Actinomycetota</taxon>
        <taxon>Actinomycetes</taxon>
        <taxon>Micrococcales</taxon>
        <taxon>Microbacteriaceae</taxon>
        <taxon>Cryobacterium</taxon>
    </lineage>
</organism>
<dbReference type="InterPro" id="IPR032466">
    <property type="entry name" value="Metal_Hydrolase"/>
</dbReference>
<dbReference type="SUPFAM" id="SSF51338">
    <property type="entry name" value="Composite domain of metallo-dependent hydrolases"/>
    <property type="match status" value="1"/>
</dbReference>
<dbReference type="GO" id="GO:0016810">
    <property type="term" value="F:hydrolase activity, acting on carbon-nitrogen (but not peptide) bonds"/>
    <property type="evidence" value="ECO:0007669"/>
    <property type="project" value="InterPro"/>
</dbReference>
<dbReference type="PANTHER" id="PTHR11647">
    <property type="entry name" value="HYDRANTOINASE/DIHYDROPYRIMIDINASE FAMILY MEMBER"/>
    <property type="match status" value="1"/>
</dbReference>
<keyword evidence="4" id="KW-1185">Reference proteome</keyword>
<evidence type="ECO:0000313" key="3">
    <source>
        <dbReference type="EMBL" id="TFB56695.1"/>
    </source>
</evidence>
<dbReference type="PANTHER" id="PTHR11647:SF1">
    <property type="entry name" value="COLLAPSIN RESPONSE MEDIATOR PROTEIN"/>
    <property type="match status" value="1"/>
</dbReference>
<proteinExistence type="predicted"/>
<accession>A0A4R8UJ24</accession>
<dbReference type="SUPFAM" id="SSF51556">
    <property type="entry name" value="Metallo-dependent hydrolases"/>
    <property type="match status" value="1"/>
</dbReference>
<dbReference type="Proteomes" id="UP000297866">
    <property type="component" value="Unassembled WGS sequence"/>
</dbReference>
<dbReference type="EMBL" id="SOEZ01000006">
    <property type="protein sequence ID" value="TFB56695.1"/>
    <property type="molecule type" value="Genomic_DNA"/>
</dbReference>
<dbReference type="Pfam" id="PF07969">
    <property type="entry name" value="Amidohydro_3"/>
    <property type="match status" value="1"/>
</dbReference>
<sequence>MELPHGRGTDRHRAGSHPVPVDREESGEGPDGRCGQVSEATGLVADVDLLIRGGRVVDGTGNSWRYADVLVRGDRIVDVVAPGQFRGTAGEVLDAIDHVVAPGFVDMHSHSDLALIAEPGAQQKLRQGVTTEIVGNCGISVGPITEQFRPESRQYATPVLGFGELAWDWSDVDGYLARVSAARPAVNVATFVGLGSLRCAVSGFDAGAPSPQQRRAMVDLAAAALRQGAVGLSSGLVYAPGSYSSHEEICELVDEAARAGALYSSHMRDQGDGFLDSVAETLDVGRRTGAAVQIAHHKVVGGRNWGKVSQSLAMLREARAEGIDAGSDVYPYLAGSTTMTALLPDWALAGGLSAMLPRLADPAERARIKADWISGRPQWDNRVASIGWENIYISHVVTEGNQELVGLSVAAAAASRSGSADPGDFLLDLLIAEDGAVSNIQVACSEEDLREVMKEPSTCFGSDGLLAGGRPHPRLHGTFPRILGEYVRDAGILTLEDAVRKMTSQPARRLGLTGIGLVEPGYHADLVIFDPAQVAGPATYDHPTQDPVGIRDVLVSGRFAVRDGQPTGIRAGRTLRRHQPYLDQRPPALETQTKEHHEHH</sequence>
<dbReference type="OrthoDB" id="9763537at2"/>
<dbReference type="AlphaFoldDB" id="A0A4R8UJ24"/>
<feature type="compositionally biased region" description="Basic and acidic residues" evidence="1">
    <location>
        <begin position="1"/>
        <end position="13"/>
    </location>
</feature>
<feature type="domain" description="Amidohydrolase 3" evidence="2">
    <location>
        <begin position="91"/>
        <end position="559"/>
    </location>
</feature>
<reference evidence="3 4" key="1">
    <citation type="submission" date="2019-03" db="EMBL/GenBank/DDBJ databases">
        <title>Genomics of glacier-inhabiting Cryobacterium strains.</title>
        <authorList>
            <person name="Liu Q."/>
            <person name="Xin Y.-H."/>
        </authorList>
    </citation>
    <scope>NUCLEOTIDE SEQUENCE [LARGE SCALE GENOMIC DNA]</scope>
    <source>
        <strain evidence="3 4">Sr47</strain>
    </source>
</reference>
<evidence type="ECO:0000256" key="1">
    <source>
        <dbReference type="SAM" id="MobiDB-lite"/>
    </source>
</evidence>